<evidence type="ECO:0000256" key="1">
    <source>
        <dbReference type="SAM" id="MobiDB-lite"/>
    </source>
</evidence>
<comment type="caution">
    <text evidence="3">The sequence shown here is derived from an EMBL/GenBank/DDBJ whole genome shotgun (WGS) entry which is preliminary data.</text>
</comment>
<feature type="region of interest" description="Disordered" evidence="1">
    <location>
        <begin position="1"/>
        <end position="27"/>
    </location>
</feature>
<keyword evidence="4" id="KW-1185">Reference proteome</keyword>
<accession>A0ABD5YSV9</accession>
<dbReference type="Proteomes" id="UP001596417">
    <property type="component" value="Unassembled WGS sequence"/>
</dbReference>
<evidence type="ECO:0000313" key="4">
    <source>
        <dbReference type="Proteomes" id="UP001596417"/>
    </source>
</evidence>
<dbReference type="AlphaFoldDB" id="A0ABD5YSV9"/>
<dbReference type="InterPro" id="IPR055933">
    <property type="entry name" value="DUF7511"/>
</dbReference>
<organism evidence="3 4">
    <name type="scientific">Halocatena marina</name>
    <dbReference type="NCBI Taxonomy" id="2934937"/>
    <lineage>
        <taxon>Archaea</taxon>
        <taxon>Methanobacteriati</taxon>
        <taxon>Methanobacteriota</taxon>
        <taxon>Stenosarchaea group</taxon>
        <taxon>Halobacteria</taxon>
        <taxon>Halobacteriales</taxon>
        <taxon>Natronomonadaceae</taxon>
        <taxon>Halocatena</taxon>
    </lineage>
</organism>
<dbReference type="Pfam" id="PF24351">
    <property type="entry name" value="DUF7511"/>
    <property type="match status" value="1"/>
</dbReference>
<dbReference type="GeneID" id="76201984"/>
<evidence type="ECO:0000313" key="3">
    <source>
        <dbReference type="EMBL" id="MFC7192309.1"/>
    </source>
</evidence>
<dbReference type="EMBL" id="JBHTAX010000004">
    <property type="protein sequence ID" value="MFC7192309.1"/>
    <property type="molecule type" value="Genomic_DNA"/>
</dbReference>
<protein>
    <recommendedName>
        <fullName evidence="2">DUF7511 domain-containing protein</fullName>
    </recommendedName>
</protein>
<reference evidence="3 4" key="1">
    <citation type="journal article" date="2019" name="Int. J. Syst. Evol. Microbiol.">
        <title>The Global Catalogue of Microorganisms (GCM) 10K type strain sequencing project: providing services to taxonomists for standard genome sequencing and annotation.</title>
        <authorList>
            <consortium name="The Broad Institute Genomics Platform"/>
            <consortium name="The Broad Institute Genome Sequencing Center for Infectious Disease"/>
            <person name="Wu L."/>
            <person name="Ma J."/>
        </authorList>
    </citation>
    <scope>NUCLEOTIDE SEQUENCE [LARGE SCALE GENOMIC DNA]</scope>
    <source>
        <strain evidence="3 4">RDMS1</strain>
    </source>
</reference>
<name>A0ABD5YSV9_9EURY</name>
<proteinExistence type="predicted"/>
<gene>
    <name evidence="3" type="ORF">ACFQL7_22500</name>
</gene>
<feature type="domain" description="DUF7511" evidence="2">
    <location>
        <begin position="29"/>
        <end position="72"/>
    </location>
</feature>
<evidence type="ECO:0000259" key="2">
    <source>
        <dbReference type="Pfam" id="PF24351"/>
    </source>
</evidence>
<feature type="compositionally biased region" description="Polar residues" evidence="1">
    <location>
        <begin position="10"/>
        <end position="27"/>
    </location>
</feature>
<sequence length="73" mass="7934">MTDQPCGDSESAQSENANPDSPEQPRSTLLSIVVGPTERPACTIFPPDVTIPFRTMAWITAYGDSFVDLDDCQ</sequence>
<dbReference type="RefSeq" id="WP_248910221.1">
    <property type="nucleotide sequence ID" value="NZ_CP109980.1"/>
</dbReference>